<dbReference type="InterPro" id="IPR028082">
    <property type="entry name" value="Peripla_BP_I"/>
</dbReference>
<evidence type="ECO:0000256" key="1">
    <source>
        <dbReference type="ARBA" id="ARBA00023015"/>
    </source>
</evidence>
<dbReference type="SUPFAM" id="SSF53822">
    <property type="entry name" value="Periplasmic binding protein-like I"/>
    <property type="match status" value="1"/>
</dbReference>
<feature type="compositionally biased region" description="Basic and acidic residues" evidence="4">
    <location>
        <begin position="18"/>
        <end position="39"/>
    </location>
</feature>
<dbReference type="InterPro" id="IPR000843">
    <property type="entry name" value="HTH_LacI"/>
</dbReference>
<dbReference type="Gene3D" id="1.10.260.40">
    <property type="entry name" value="lambda repressor-like DNA-binding domains"/>
    <property type="match status" value="1"/>
</dbReference>
<dbReference type="PROSITE" id="PS50943">
    <property type="entry name" value="HTH_CROC1"/>
    <property type="match status" value="1"/>
</dbReference>
<evidence type="ECO:0000256" key="4">
    <source>
        <dbReference type="SAM" id="MobiDB-lite"/>
    </source>
</evidence>
<dbReference type="Gene3D" id="3.40.50.2300">
    <property type="match status" value="2"/>
</dbReference>
<evidence type="ECO:0000313" key="8">
    <source>
        <dbReference type="Proteomes" id="UP001164693"/>
    </source>
</evidence>
<reference evidence="7" key="1">
    <citation type="submission" date="2022-05" db="EMBL/GenBank/DDBJ databases">
        <title>Jatrophihabitans sp. SB3-54 whole genome sequence.</title>
        <authorList>
            <person name="Suh M.K."/>
            <person name="Eom M.K."/>
            <person name="Kim J.S."/>
            <person name="Kim H.S."/>
            <person name="Do H.E."/>
            <person name="Shin Y.K."/>
            <person name="Lee J.-S."/>
        </authorList>
    </citation>
    <scope>NUCLEOTIDE SEQUENCE</scope>
    <source>
        <strain evidence="7">SB3-54</strain>
    </source>
</reference>
<feature type="domain" description="HTH cro/C1-type" evidence="6">
    <location>
        <begin position="47"/>
        <end position="93"/>
    </location>
</feature>
<evidence type="ECO:0000256" key="2">
    <source>
        <dbReference type="ARBA" id="ARBA00023125"/>
    </source>
</evidence>
<evidence type="ECO:0000259" key="5">
    <source>
        <dbReference type="PROSITE" id="PS50932"/>
    </source>
</evidence>
<evidence type="ECO:0000313" key="7">
    <source>
        <dbReference type="EMBL" id="WAX58481.1"/>
    </source>
</evidence>
<dbReference type="Proteomes" id="UP001164693">
    <property type="component" value="Chromosome"/>
</dbReference>
<dbReference type="PROSITE" id="PS50932">
    <property type="entry name" value="HTH_LACI_2"/>
    <property type="match status" value="1"/>
</dbReference>
<dbReference type="GO" id="GO:0003677">
    <property type="term" value="F:DNA binding"/>
    <property type="evidence" value="ECO:0007669"/>
    <property type="project" value="UniProtKB-KW"/>
</dbReference>
<dbReference type="PANTHER" id="PTHR30146:SF109">
    <property type="entry name" value="HTH-TYPE TRANSCRIPTIONAL REGULATOR GALS"/>
    <property type="match status" value="1"/>
</dbReference>
<dbReference type="InterPro" id="IPR001387">
    <property type="entry name" value="Cro/C1-type_HTH"/>
</dbReference>
<dbReference type="SUPFAM" id="SSF47413">
    <property type="entry name" value="lambda repressor-like DNA-binding domains"/>
    <property type="match status" value="1"/>
</dbReference>
<feature type="compositionally biased region" description="Basic and acidic residues" evidence="4">
    <location>
        <begin position="1"/>
        <end position="11"/>
    </location>
</feature>
<keyword evidence="1" id="KW-0805">Transcription regulation</keyword>
<dbReference type="CDD" id="cd01392">
    <property type="entry name" value="HTH_LacI"/>
    <property type="match status" value="1"/>
</dbReference>
<organism evidence="7 8">
    <name type="scientific">Jatrophihabitans cynanchi</name>
    <dbReference type="NCBI Taxonomy" id="2944128"/>
    <lineage>
        <taxon>Bacteria</taxon>
        <taxon>Bacillati</taxon>
        <taxon>Actinomycetota</taxon>
        <taxon>Actinomycetes</taxon>
        <taxon>Jatrophihabitantales</taxon>
        <taxon>Jatrophihabitantaceae</taxon>
        <taxon>Jatrophihabitans</taxon>
    </lineage>
</organism>
<accession>A0ABY7K0U9</accession>
<keyword evidence="2 7" id="KW-0238">DNA-binding</keyword>
<name>A0ABY7K0U9_9ACTN</name>
<dbReference type="SMART" id="SM00354">
    <property type="entry name" value="HTH_LACI"/>
    <property type="match status" value="1"/>
</dbReference>
<dbReference type="InterPro" id="IPR046335">
    <property type="entry name" value="LacI/GalR-like_sensor"/>
</dbReference>
<dbReference type="PANTHER" id="PTHR30146">
    <property type="entry name" value="LACI-RELATED TRANSCRIPTIONAL REPRESSOR"/>
    <property type="match status" value="1"/>
</dbReference>
<dbReference type="Pfam" id="PF00356">
    <property type="entry name" value="LacI"/>
    <property type="match status" value="1"/>
</dbReference>
<dbReference type="Pfam" id="PF13377">
    <property type="entry name" value="Peripla_BP_3"/>
    <property type="match status" value="1"/>
</dbReference>
<feature type="region of interest" description="Disordered" evidence="4">
    <location>
        <begin position="1"/>
        <end position="39"/>
    </location>
</feature>
<keyword evidence="3" id="KW-0804">Transcription</keyword>
<sequence>MLAGQKDEGRCRRLPKRQARDGGPDRPRRDAKKADAVPEPRMAFGDRRLTSRDVAALAGVSQATVSRVLSGSDLVKESTRQAVLRALETTGYVVNVSARTMRSGRTGVIGVVVTHMTNPFYPELLEALSNAIHASNHRMILWDGRQDGEADAASAIRERAVDSVIFTTATPASRPLREALEQELPVVLVNRSLRGVRCDSVTTDNLAGSRAVARYFIDGGRNYVAAIGGLRGTSTADERLQGFKSGLAGTGKGGATLVATTSVDWSYEEGVRAFNEILESRTVPDAIFCANDVLAFGAMDAARARGFGIPDDIWFAGYDDIAIAGWGAYDLTTIRQPLRPMAEQAVNMALHRLAEPGRAPQRSRLTSELVVRGSTANYASSAVSAAS</sequence>
<evidence type="ECO:0000259" key="6">
    <source>
        <dbReference type="PROSITE" id="PS50943"/>
    </source>
</evidence>
<protein>
    <submittedName>
        <fullName evidence="7">LacI family DNA-binding transcriptional regulator</fullName>
    </submittedName>
</protein>
<dbReference type="EMBL" id="CP097463">
    <property type="protein sequence ID" value="WAX58481.1"/>
    <property type="molecule type" value="Genomic_DNA"/>
</dbReference>
<feature type="domain" description="HTH lacI-type" evidence="5">
    <location>
        <begin position="49"/>
        <end position="103"/>
    </location>
</feature>
<proteinExistence type="predicted"/>
<evidence type="ECO:0000256" key="3">
    <source>
        <dbReference type="ARBA" id="ARBA00023163"/>
    </source>
</evidence>
<dbReference type="CDD" id="cd06278">
    <property type="entry name" value="PBP1_LacI-like"/>
    <property type="match status" value="1"/>
</dbReference>
<gene>
    <name evidence="7" type="ORF">M6B22_06875</name>
</gene>
<dbReference type="RefSeq" id="WP_269445022.1">
    <property type="nucleotide sequence ID" value="NZ_CP097463.1"/>
</dbReference>
<dbReference type="InterPro" id="IPR010982">
    <property type="entry name" value="Lambda_DNA-bd_dom_sf"/>
</dbReference>
<keyword evidence="8" id="KW-1185">Reference proteome</keyword>